<protein>
    <submittedName>
        <fullName evidence="2">Uncharacterized protein</fullName>
    </submittedName>
</protein>
<sequence>MPTTASAASWHKGTPKALRGSWKRSYKQNGAKQTIHFKVTAKSIAEYRTGWASTNLTNVKYQKVSAGTYKLKGTYHNGNLTKKNSHMKIKKSHGKVTYKFSWSSSYSYLGWYHK</sequence>
<comment type="caution">
    <text evidence="2">The sequence shown here is derived from an EMBL/GenBank/DDBJ whole genome shotgun (WGS) entry which is preliminary data.</text>
</comment>
<evidence type="ECO:0000313" key="2">
    <source>
        <dbReference type="EMBL" id="KRO04142.1"/>
    </source>
</evidence>
<dbReference type="PATRIC" id="fig|616990.3.peg.1758"/>
<gene>
    <name evidence="2" type="ORF">IV54_GL001662</name>
</gene>
<feature type="region of interest" description="Disordered" evidence="1">
    <location>
        <begin position="1"/>
        <end position="22"/>
    </location>
</feature>
<dbReference type="EMBL" id="JQCA01000043">
    <property type="protein sequence ID" value="KRO04142.1"/>
    <property type="molecule type" value="Genomic_DNA"/>
</dbReference>
<proteinExistence type="predicted"/>
<accession>A0A0R2LQX7</accession>
<name>A0A0R2LQX7_9LACO</name>
<dbReference type="AlphaFoldDB" id="A0A0R2LQX7"/>
<evidence type="ECO:0000313" key="3">
    <source>
        <dbReference type="Proteomes" id="UP000051906"/>
    </source>
</evidence>
<keyword evidence="3" id="KW-1185">Reference proteome</keyword>
<reference evidence="2 3" key="1">
    <citation type="journal article" date="2015" name="Genome Announc.">
        <title>Expanding the biotechnology potential of lactobacilli through comparative genomics of 213 strains and associated genera.</title>
        <authorList>
            <person name="Sun Z."/>
            <person name="Harris H.M."/>
            <person name="McCann A."/>
            <person name="Guo C."/>
            <person name="Argimon S."/>
            <person name="Zhang W."/>
            <person name="Yang X."/>
            <person name="Jeffery I.B."/>
            <person name="Cooney J.C."/>
            <person name="Kagawa T.F."/>
            <person name="Liu W."/>
            <person name="Song Y."/>
            <person name="Salvetti E."/>
            <person name="Wrobel A."/>
            <person name="Rasinkangas P."/>
            <person name="Parkhill J."/>
            <person name="Rea M.C."/>
            <person name="O'Sullivan O."/>
            <person name="Ritari J."/>
            <person name="Douillard F.P."/>
            <person name="Paul Ross R."/>
            <person name="Yang R."/>
            <person name="Briner A.E."/>
            <person name="Felis G.E."/>
            <person name="de Vos W.M."/>
            <person name="Barrangou R."/>
            <person name="Klaenhammer T.R."/>
            <person name="Caufield P.W."/>
            <person name="Cui Y."/>
            <person name="Zhang H."/>
            <person name="O'Toole P.W."/>
        </authorList>
    </citation>
    <scope>NUCLEOTIDE SEQUENCE [LARGE SCALE GENOMIC DNA]</scope>
    <source>
        <strain evidence="2 3">DSM 22467</strain>
    </source>
</reference>
<evidence type="ECO:0000256" key="1">
    <source>
        <dbReference type="SAM" id="MobiDB-lite"/>
    </source>
</evidence>
<dbReference type="Proteomes" id="UP000051906">
    <property type="component" value="Unassembled WGS sequence"/>
</dbReference>
<organism evidence="2 3">
    <name type="scientific">Levilactobacillus paucivorans</name>
    <dbReference type="NCBI Taxonomy" id="616990"/>
    <lineage>
        <taxon>Bacteria</taxon>
        <taxon>Bacillati</taxon>
        <taxon>Bacillota</taxon>
        <taxon>Bacilli</taxon>
        <taxon>Lactobacillales</taxon>
        <taxon>Lactobacillaceae</taxon>
        <taxon>Levilactobacillus</taxon>
    </lineage>
</organism>